<gene>
    <name evidence="2" type="ORF">SHEWBE_4472</name>
</gene>
<proteinExistence type="predicted"/>
<evidence type="ECO:0000256" key="1">
    <source>
        <dbReference type="ARBA" id="ARBA00023125"/>
    </source>
</evidence>
<protein>
    <submittedName>
        <fullName evidence="2">Uncharacterized protein</fullName>
    </submittedName>
</protein>
<evidence type="ECO:0000313" key="3">
    <source>
        <dbReference type="Proteomes" id="UP000250123"/>
    </source>
</evidence>
<dbReference type="EMBL" id="LS483452">
    <property type="protein sequence ID" value="SQH78432.1"/>
    <property type="molecule type" value="Genomic_DNA"/>
</dbReference>
<dbReference type="GO" id="GO:0003677">
    <property type="term" value="F:DNA binding"/>
    <property type="evidence" value="ECO:0007669"/>
    <property type="project" value="UniProtKB-KW"/>
</dbReference>
<evidence type="ECO:0000313" key="2">
    <source>
        <dbReference type="EMBL" id="SQH78432.1"/>
    </source>
</evidence>
<organism evidence="2 3">
    <name type="scientific">Shewanella benthica</name>
    <dbReference type="NCBI Taxonomy" id="43661"/>
    <lineage>
        <taxon>Bacteria</taxon>
        <taxon>Pseudomonadati</taxon>
        <taxon>Pseudomonadota</taxon>
        <taxon>Gammaproteobacteria</taxon>
        <taxon>Alteromonadales</taxon>
        <taxon>Shewanellaceae</taxon>
        <taxon>Shewanella</taxon>
    </lineage>
</organism>
<dbReference type="KEGG" id="sbk:SHEWBE_4472"/>
<accession>A0A330M8K4</accession>
<name>A0A330M8K4_9GAMM</name>
<dbReference type="Proteomes" id="UP000250123">
    <property type="component" value="Chromosome SHEWBE"/>
</dbReference>
<keyword evidence="1" id="KW-0238">DNA-binding</keyword>
<reference evidence="3" key="1">
    <citation type="submission" date="2018-06" db="EMBL/GenBank/DDBJ databases">
        <authorList>
            <person name="Cea G.-C."/>
            <person name="William W."/>
        </authorList>
    </citation>
    <scope>NUCLEOTIDE SEQUENCE [LARGE SCALE GENOMIC DNA]</scope>
    <source>
        <strain evidence="3">DB21MT-2</strain>
    </source>
</reference>
<dbReference type="InterPro" id="IPR010998">
    <property type="entry name" value="Integrase_recombinase_N"/>
</dbReference>
<dbReference type="AlphaFoldDB" id="A0A330M8K4"/>
<sequence length="68" mass="8122">MITNNTVYKHSQTVRENIMSSSPFLDAIRQDIRLRGYSIRTEKSDLYWIKCYFCFIIKNIRQSLVQGM</sequence>
<dbReference type="Gene3D" id="1.10.150.130">
    <property type="match status" value="1"/>
</dbReference>